<keyword evidence="2" id="KW-1185">Reference proteome</keyword>
<proteinExistence type="predicted"/>
<reference evidence="1 2" key="1">
    <citation type="journal article" date="2024" name="Front Chem Biol">
        <title>Unveiling the potential of Daldinia eschscholtzii MFLUCC 19-0629 through bioactivity and bioinformatics studies for enhanced sustainable agriculture production.</title>
        <authorList>
            <person name="Brooks S."/>
            <person name="Weaver J.A."/>
            <person name="Klomchit A."/>
            <person name="Alharthi S.A."/>
            <person name="Onlamun T."/>
            <person name="Nurani R."/>
            <person name="Vong T.K."/>
            <person name="Alberti F."/>
            <person name="Greco C."/>
        </authorList>
    </citation>
    <scope>NUCLEOTIDE SEQUENCE [LARGE SCALE GENOMIC DNA]</scope>
    <source>
        <strain evidence="1">MFLUCC 19-0629</strain>
    </source>
</reference>
<dbReference type="AlphaFoldDB" id="A0AAX6MRZ2"/>
<organism evidence="1 2">
    <name type="scientific">Daldinia eschscholtzii</name>
    <dbReference type="NCBI Taxonomy" id="292717"/>
    <lineage>
        <taxon>Eukaryota</taxon>
        <taxon>Fungi</taxon>
        <taxon>Dikarya</taxon>
        <taxon>Ascomycota</taxon>
        <taxon>Pezizomycotina</taxon>
        <taxon>Sordariomycetes</taxon>
        <taxon>Xylariomycetidae</taxon>
        <taxon>Xylariales</taxon>
        <taxon>Hypoxylaceae</taxon>
        <taxon>Daldinia</taxon>
    </lineage>
</organism>
<dbReference type="Proteomes" id="UP001369815">
    <property type="component" value="Unassembled WGS sequence"/>
</dbReference>
<dbReference type="EMBL" id="JBANMG010000003">
    <property type="protein sequence ID" value="KAK6954942.1"/>
    <property type="molecule type" value="Genomic_DNA"/>
</dbReference>
<sequence>MAPTLLDLIGQYPILTTIASYVSTLDLYSLGLSCRKFHAYILSSPEVFNVLRRDCLCDGRGLLQRQKWDYNAAKYKWSRTSRSLWGDEEIEVKLFAVKCDEADALPCLKCGINICEECRACPRTPPANKTRRPHLNRSHTVDNIMCLCDACDDKLEEQLKGKFLNELCDCDRYRRWICFKCEKQEYEEAVEYRKKHTVLETDDYQRYIQDCDSTKWMVDHQFNVLFYCICGAFVPEEARPRCTWCKRKHRPEEEWGDEWREMEKIPFDEEGCYPIFDPYATSYVTLAYNGPIYQVPSGSNKA</sequence>
<evidence type="ECO:0000313" key="2">
    <source>
        <dbReference type="Proteomes" id="UP001369815"/>
    </source>
</evidence>
<gene>
    <name evidence="1" type="ORF">Daesc_002571</name>
</gene>
<evidence type="ECO:0008006" key="3">
    <source>
        <dbReference type="Google" id="ProtNLM"/>
    </source>
</evidence>
<name>A0AAX6MRZ2_9PEZI</name>
<protein>
    <recommendedName>
        <fullName evidence="3">F-box domain-containing protein</fullName>
    </recommendedName>
</protein>
<comment type="caution">
    <text evidence="1">The sequence shown here is derived from an EMBL/GenBank/DDBJ whole genome shotgun (WGS) entry which is preliminary data.</text>
</comment>
<accession>A0AAX6MRZ2</accession>
<evidence type="ECO:0000313" key="1">
    <source>
        <dbReference type="EMBL" id="KAK6954942.1"/>
    </source>
</evidence>